<dbReference type="InterPro" id="IPR010727">
    <property type="entry name" value="DUF1302"/>
</dbReference>
<keyword evidence="1" id="KW-0732">Signal</keyword>
<gene>
    <name evidence="2" type="ORF">SAMN04488038_10465</name>
</gene>
<dbReference type="EMBL" id="FOFS01000004">
    <property type="protein sequence ID" value="SEQ13671.1"/>
    <property type="molecule type" value="Genomic_DNA"/>
</dbReference>
<proteinExistence type="predicted"/>
<evidence type="ECO:0000256" key="1">
    <source>
        <dbReference type="SAM" id="SignalP"/>
    </source>
</evidence>
<feature type="chain" id="PRO_5011709289" description="DUF1302 domain-containing protein" evidence="1">
    <location>
        <begin position="41"/>
        <end position="878"/>
    </location>
</feature>
<evidence type="ECO:0008006" key="4">
    <source>
        <dbReference type="Google" id="ProtNLM"/>
    </source>
</evidence>
<dbReference type="RefSeq" id="WP_177188866.1">
    <property type="nucleotide sequence ID" value="NZ_FOFS01000004.1"/>
</dbReference>
<dbReference type="Proteomes" id="UP000199233">
    <property type="component" value="Unassembled WGS sequence"/>
</dbReference>
<protein>
    <recommendedName>
        <fullName evidence="4">DUF1302 domain-containing protein</fullName>
    </recommendedName>
</protein>
<accession>A0A1H9DJT7</accession>
<reference evidence="3" key="1">
    <citation type="submission" date="2016-10" db="EMBL/GenBank/DDBJ databases">
        <authorList>
            <person name="Varghese N."/>
            <person name="Submissions S."/>
        </authorList>
    </citation>
    <scope>NUCLEOTIDE SEQUENCE [LARGE SCALE GENOMIC DNA]</scope>
    <source>
        <strain evidence="3">DSM 25927</strain>
    </source>
</reference>
<dbReference type="AlphaFoldDB" id="A0A1H9DJT7"/>
<evidence type="ECO:0000313" key="2">
    <source>
        <dbReference type="EMBL" id="SEQ13671.1"/>
    </source>
</evidence>
<dbReference type="Pfam" id="PF06980">
    <property type="entry name" value="DUF1302"/>
    <property type="match status" value="1"/>
</dbReference>
<feature type="signal peptide" evidence="1">
    <location>
        <begin position="1"/>
        <end position="40"/>
    </location>
</feature>
<evidence type="ECO:0000313" key="3">
    <source>
        <dbReference type="Proteomes" id="UP000199233"/>
    </source>
</evidence>
<keyword evidence="3" id="KW-1185">Reference proteome</keyword>
<dbReference type="STRING" id="489703.SAMN04488038_10465"/>
<name>A0A1H9DJT7_9GAMM</name>
<sequence length="878" mass="94983">MGVRVPVTARLAAVSFRKGKRLRRCALALLLTLSAQPALASKFRIPWFDGESFEAVSNTTLIGGVELRVEAQDSRKLAKGALDPNVCGRDAEGKLLYQSCQGLFRTQDFVSRHFVAAPGYASSNFDQGDLNYEQWDITQSGVRLNQDLTVTFGDHGWLKDAGFFVKGFAFWDPVNDNFDETYANRITRDNYQQSGFVSTPGTELVRLGNVSQVLSALSPLVSGLGLSDNVLGQLLSNPTAIPVLGVRNDSTPCPAARNPGGQPCGIVYGPGQRMKVPRKDRQTLGQIGKNIVLQDLNFYGALATPWEHDVRFRVGRQQVSWGEATVEFLGSLNIANPPNLNNLFRLGGNGLDDFYTPLNMVSLSTALMDGLSLSAFYQLEWEPLQAPAAGGFYSPVDINVHNGGQRYVTLGFGQLPDDPDGVGMLLDNPLSGITNTSGRIQRLADREPNSDGQYGIQLKYYADWLNDGTDIGLYFANYHSRIPIASLYSVDRSCMKDSTTTLGFSLACPDLPLLHGITNPNDPAGATSDTLGLDSAKLVLEYPRNIQMYGLSLNTTIGDWALQAELAYRPRDPMQVAVIDLAWAAFGPSLSNCHIAPGCPAGLGSVPGIGTKADGTVGTYPGSRYVVDEQGTPGAYNDIIFAAVGDIPGSGRSFPSFVVPYRGGTVGMNPANSYIRGWEYFQSLSYDLGGTYVEGSTDFTPHLIHADQVIWLLELGGNVVPDLPALDHLQLEAPGLQYHASAGADGSGADRSRMACSTNEACSYGPDGVRFNPHQQNKSLFPDKFSGGYAAVILIRYESVLPGISVQPQIIFKHDVYGTSPGLAANYVQGRILWDTGIEVRYRSNFSVNLGYRLIAGASAANLLSDRDSARVFLKYSF</sequence>
<organism evidence="2 3">
    <name type="scientific">Solimonas aquatica</name>
    <dbReference type="NCBI Taxonomy" id="489703"/>
    <lineage>
        <taxon>Bacteria</taxon>
        <taxon>Pseudomonadati</taxon>
        <taxon>Pseudomonadota</taxon>
        <taxon>Gammaproteobacteria</taxon>
        <taxon>Nevskiales</taxon>
        <taxon>Nevskiaceae</taxon>
        <taxon>Solimonas</taxon>
    </lineage>
</organism>